<dbReference type="PROSITE" id="PS51684">
    <property type="entry name" value="SAM_MT_TRM5_TYW2"/>
    <property type="match status" value="1"/>
</dbReference>
<dbReference type="EC" id="2.5.1.114" evidence="1"/>
<accession>A0A6G1JDL9</accession>
<dbReference type="PANTHER" id="PTHR23245:SF25">
    <property type="entry name" value="TRNA WYBUTOSINE-SYNTHESIZING PROTEIN 2 HOMOLOG"/>
    <property type="match status" value="1"/>
</dbReference>
<comment type="catalytic activity">
    <reaction evidence="2">
        <text>4-demethylwyosine(37) in tRNA(Phe) + S-adenosyl-L-methionine = 4-demethyl-7-[(3S)-3-amino-3-carboxypropyl]wyosine(37) in tRNA(Phe) + S-methyl-5'-thioadenosine + H(+)</text>
        <dbReference type="Rhea" id="RHEA:36355"/>
        <dbReference type="Rhea" id="RHEA-COMP:10164"/>
        <dbReference type="Rhea" id="RHEA-COMP:10378"/>
        <dbReference type="ChEBI" id="CHEBI:15378"/>
        <dbReference type="ChEBI" id="CHEBI:17509"/>
        <dbReference type="ChEBI" id="CHEBI:59789"/>
        <dbReference type="ChEBI" id="CHEBI:64315"/>
        <dbReference type="ChEBI" id="CHEBI:73550"/>
        <dbReference type="EC" id="2.5.1.114"/>
    </reaction>
</comment>
<dbReference type="InterPro" id="IPR029063">
    <property type="entry name" value="SAM-dependent_MTases_sf"/>
</dbReference>
<keyword evidence="5" id="KW-1185">Reference proteome</keyword>
<feature type="domain" description="SAM-dependent methyltransferase TRM5/TYW2-type" evidence="3">
    <location>
        <begin position="183"/>
        <end position="510"/>
    </location>
</feature>
<dbReference type="SUPFAM" id="SSF53335">
    <property type="entry name" value="S-adenosyl-L-methionine-dependent methyltransferases"/>
    <property type="match status" value="1"/>
</dbReference>
<evidence type="ECO:0000256" key="2">
    <source>
        <dbReference type="ARBA" id="ARBA00049400"/>
    </source>
</evidence>
<reference evidence="4" key="1">
    <citation type="journal article" date="2020" name="Stud. Mycol.">
        <title>101 Dothideomycetes genomes: a test case for predicting lifestyles and emergence of pathogens.</title>
        <authorList>
            <person name="Haridas S."/>
            <person name="Albert R."/>
            <person name="Binder M."/>
            <person name="Bloem J."/>
            <person name="Labutti K."/>
            <person name="Salamov A."/>
            <person name="Andreopoulos B."/>
            <person name="Baker S."/>
            <person name="Barry K."/>
            <person name="Bills G."/>
            <person name="Bluhm B."/>
            <person name="Cannon C."/>
            <person name="Castanera R."/>
            <person name="Culley D."/>
            <person name="Daum C."/>
            <person name="Ezra D."/>
            <person name="Gonzalez J."/>
            <person name="Henrissat B."/>
            <person name="Kuo A."/>
            <person name="Liang C."/>
            <person name="Lipzen A."/>
            <person name="Lutzoni F."/>
            <person name="Magnuson J."/>
            <person name="Mondo S."/>
            <person name="Nolan M."/>
            <person name="Ohm R."/>
            <person name="Pangilinan J."/>
            <person name="Park H.-J."/>
            <person name="Ramirez L."/>
            <person name="Alfaro M."/>
            <person name="Sun H."/>
            <person name="Tritt A."/>
            <person name="Yoshinaga Y."/>
            <person name="Zwiers L.-H."/>
            <person name="Turgeon B."/>
            <person name="Goodwin S."/>
            <person name="Spatafora J."/>
            <person name="Crous P."/>
            <person name="Grigoriev I."/>
        </authorList>
    </citation>
    <scope>NUCLEOTIDE SEQUENCE</scope>
    <source>
        <strain evidence="4">CBS 122367</strain>
    </source>
</reference>
<dbReference type="GO" id="GO:0005737">
    <property type="term" value="C:cytoplasm"/>
    <property type="evidence" value="ECO:0007669"/>
    <property type="project" value="TreeGrafter"/>
</dbReference>
<dbReference type="Gene3D" id="3.40.50.150">
    <property type="entry name" value="Vaccinia Virus protein VP39"/>
    <property type="match status" value="1"/>
</dbReference>
<evidence type="ECO:0000259" key="3">
    <source>
        <dbReference type="PROSITE" id="PS51684"/>
    </source>
</evidence>
<organism evidence="4 5">
    <name type="scientific">Lentithecium fluviatile CBS 122367</name>
    <dbReference type="NCBI Taxonomy" id="1168545"/>
    <lineage>
        <taxon>Eukaryota</taxon>
        <taxon>Fungi</taxon>
        <taxon>Dikarya</taxon>
        <taxon>Ascomycota</taxon>
        <taxon>Pezizomycotina</taxon>
        <taxon>Dothideomycetes</taxon>
        <taxon>Pleosporomycetidae</taxon>
        <taxon>Pleosporales</taxon>
        <taxon>Massarineae</taxon>
        <taxon>Lentitheciaceae</taxon>
        <taxon>Lentithecium</taxon>
    </lineage>
</organism>
<evidence type="ECO:0000313" key="4">
    <source>
        <dbReference type="EMBL" id="KAF2688233.1"/>
    </source>
</evidence>
<name>A0A6G1JDL9_9PLEO</name>
<dbReference type="GO" id="GO:0008175">
    <property type="term" value="F:tRNA methyltransferase activity"/>
    <property type="evidence" value="ECO:0007669"/>
    <property type="project" value="TreeGrafter"/>
</dbReference>
<dbReference type="OrthoDB" id="2387925at2759"/>
<sequence length="528" mass="58281">MGPKEKQNAQIFLLVTRSQVKRVKSALEARNALDRKTKISPEMSSEAGAMEPRMLIPTNLAFHTDPNLDTRVHDIVLKDLLSNYGLSDVQDEIKLSLSFPTPITTPPTRNRLLIGLKAGLEDLPPELLTSLDLSADTLLTNFPTTYTLYHPLLLLPQHALTSRPWTTLLSKHPPTSTPLQALFKKLATSVGATHVAINAAIPLQNPESENILRSPSNLTPLYGDFGPAPSTQTLNAPTPNDFERALWVTHTQNSIQQTWAPLYTMFSRGNIREKTRLLNLPSVLSCSTSVEFLGSADDGPLSTAIDLYAGIGYFAFPLHYAGIRKMLCWELNPWSVEGLRRGAALNGWTCQILPPIPPTLPPSSTSPEWTSWTQQLQPAEILVFPSVNTTALLPVTFLQSPTIPPSIRIPPVRHINCGFLPSSKLSWSIAVKLLDRSLGGWIHAHENVGVRDIQAREKEVVEMMRAYVDEWEVERGGRGGGRVVRCEHVERVKTYAPGVLHIVLDVWVGGVGSRKWDGEGEGEGEDIN</sequence>
<dbReference type="InterPro" id="IPR030382">
    <property type="entry name" value="MeTrfase_TRM5/TYW2"/>
</dbReference>
<dbReference type="GO" id="GO:0102522">
    <property type="term" value="F:tRNA 4-demethylwyosine alpha-amino-alpha-carboxypropyltransferase activity"/>
    <property type="evidence" value="ECO:0007669"/>
    <property type="project" value="UniProtKB-EC"/>
</dbReference>
<protein>
    <recommendedName>
        <fullName evidence="1">tRNA(Phe) (4-demethylwyosine(37)-C(7)) aminocarboxypropyltransferase</fullName>
        <ecNumber evidence="1">2.5.1.114</ecNumber>
    </recommendedName>
</protein>
<dbReference type="GO" id="GO:0030488">
    <property type="term" value="P:tRNA methylation"/>
    <property type="evidence" value="ECO:0007669"/>
    <property type="project" value="TreeGrafter"/>
</dbReference>
<dbReference type="EMBL" id="MU005574">
    <property type="protein sequence ID" value="KAF2688233.1"/>
    <property type="molecule type" value="Genomic_DNA"/>
</dbReference>
<dbReference type="Proteomes" id="UP000799291">
    <property type="component" value="Unassembled WGS sequence"/>
</dbReference>
<dbReference type="GO" id="GO:0031591">
    <property type="term" value="P:wybutosine biosynthetic process"/>
    <property type="evidence" value="ECO:0007669"/>
    <property type="project" value="TreeGrafter"/>
</dbReference>
<dbReference type="AlphaFoldDB" id="A0A6G1JDL9"/>
<proteinExistence type="predicted"/>
<dbReference type="PANTHER" id="PTHR23245">
    <property type="entry name" value="TRNA METHYLTRANSFERASE"/>
    <property type="match status" value="1"/>
</dbReference>
<gene>
    <name evidence="4" type="ORF">K458DRAFT_440900</name>
</gene>
<evidence type="ECO:0000256" key="1">
    <source>
        <dbReference type="ARBA" id="ARBA00012265"/>
    </source>
</evidence>
<evidence type="ECO:0000313" key="5">
    <source>
        <dbReference type="Proteomes" id="UP000799291"/>
    </source>
</evidence>